<evidence type="ECO:0000313" key="6">
    <source>
        <dbReference type="Proteomes" id="UP000638648"/>
    </source>
</evidence>
<feature type="domain" description="Calcineurin-like phosphoesterase" evidence="3">
    <location>
        <begin position="45"/>
        <end position="300"/>
    </location>
</feature>
<dbReference type="GO" id="GO:0009166">
    <property type="term" value="P:nucleotide catabolic process"/>
    <property type="evidence" value="ECO:0007669"/>
    <property type="project" value="InterPro"/>
</dbReference>
<dbReference type="GO" id="GO:0008253">
    <property type="term" value="F:5'-nucleotidase activity"/>
    <property type="evidence" value="ECO:0007669"/>
    <property type="project" value="UniProtKB-EC"/>
</dbReference>
<dbReference type="RefSeq" id="WP_192753961.1">
    <property type="nucleotide sequence ID" value="NZ_BAABJL010000095.1"/>
</dbReference>
<evidence type="ECO:0000313" key="5">
    <source>
        <dbReference type="EMBL" id="MBE1610617.1"/>
    </source>
</evidence>
<comment type="similarity">
    <text evidence="2">Belongs to the 5'-nucleotidase family.</text>
</comment>
<dbReference type="InterPro" id="IPR006179">
    <property type="entry name" value="5_nucleotidase/apyrase"/>
</dbReference>
<evidence type="ECO:0000259" key="3">
    <source>
        <dbReference type="Pfam" id="PF00149"/>
    </source>
</evidence>
<dbReference type="AlphaFoldDB" id="A0A927N7Y9"/>
<accession>A0A927N7Y9</accession>
<dbReference type="SUPFAM" id="SSF56300">
    <property type="entry name" value="Metallo-dependent phosphatases"/>
    <property type="match status" value="1"/>
</dbReference>
<dbReference type="Proteomes" id="UP000638648">
    <property type="component" value="Unassembled WGS sequence"/>
</dbReference>
<dbReference type="InterPro" id="IPR036907">
    <property type="entry name" value="5'-Nucleotdase_C_sf"/>
</dbReference>
<evidence type="ECO:0000256" key="1">
    <source>
        <dbReference type="ARBA" id="ARBA00022729"/>
    </source>
</evidence>
<dbReference type="SUPFAM" id="SSF55816">
    <property type="entry name" value="5'-nucleotidase (syn. UDP-sugar hydrolase), C-terminal domain"/>
    <property type="match status" value="1"/>
</dbReference>
<keyword evidence="2 5" id="KW-0378">Hydrolase</keyword>
<keyword evidence="6" id="KW-1185">Reference proteome</keyword>
<feature type="signal peptide" evidence="2">
    <location>
        <begin position="1"/>
        <end position="32"/>
    </location>
</feature>
<name>A0A927N7Y9_9ACTN</name>
<keyword evidence="2" id="KW-0547">Nucleotide-binding</keyword>
<dbReference type="EMBL" id="JADBEM010000001">
    <property type="protein sequence ID" value="MBE1610617.1"/>
    <property type="molecule type" value="Genomic_DNA"/>
</dbReference>
<dbReference type="GO" id="GO:0000166">
    <property type="term" value="F:nucleotide binding"/>
    <property type="evidence" value="ECO:0007669"/>
    <property type="project" value="UniProtKB-KW"/>
</dbReference>
<dbReference type="PRINTS" id="PR01607">
    <property type="entry name" value="APYRASEFAMLY"/>
</dbReference>
<evidence type="ECO:0000259" key="4">
    <source>
        <dbReference type="Pfam" id="PF02872"/>
    </source>
</evidence>
<dbReference type="GO" id="GO:0030288">
    <property type="term" value="C:outer membrane-bounded periplasmic space"/>
    <property type="evidence" value="ECO:0007669"/>
    <property type="project" value="TreeGrafter"/>
</dbReference>
<proteinExistence type="inferred from homology"/>
<keyword evidence="1 2" id="KW-0732">Signal</keyword>
<dbReference type="GO" id="GO:0008768">
    <property type="term" value="F:UDP-sugar diphosphatase activity"/>
    <property type="evidence" value="ECO:0007669"/>
    <property type="project" value="TreeGrafter"/>
</dbReference>
<dbReference type="InterPro" id="IPR008334">
    <property type="entry name" value="5'-Nucleotdase_C"/>
</dbReference>
<organism evidence="5 6">
    <name type="scientific">Actinopolymorpha pittospori</name>
    <dbReference type="NCBI Taxonomy" id="648752"/>
    <lineage>
        <taxon>Bacteria</taxon>
        <taxon>Bacillati</taxon>
        <taxon>Actinomycetota</taxon>
        <taxon>Actinomycetes</taxon>
        <taxon>Propionibacteriales</taxon>
        <taxon>Actinopolymorphaceae</taxon>
        <taxon>Actinopolymorpha</taxon>
    </lineage>
</organism>
<dbReference type="Gene3D" id="3.60.21.10">
    <property type="match status" value="1"/>
</dbReference>
<dbReference type="EC" id="3.1.3.5" evidence="5"/>
<dbReference type="Gene3D" id="3.90.780.10">
    <property type="entry name" value="5'-Nucleotidase, C-terminal domain"/>
    <property type="match status" value="1"/>
</dbReference>
<dbReference type="Pfam" id="PF02872">
    <property type="entry name" value="5_nucleotid_C"/>
    <property type="match status" value="1"/>
</dbReference>
<gene>
    <name evidence="5" type="ORF">HEB94_007465</name>
</gene>
<comment type="caution">
    <text evidence="5">The sequence shown here is derived from an EMBL/GenBank/DDBJ whole genome shotgun (WGS) entry which is preliminary data.</text>
</comment>
<dbReference type="Pfam" id="PF00149">
    <property type="entry name" value="Metallophos"/>
    <property type="match status" value="1"/>
</dbReference>
<evidence type="ECO:0000256" key="2">
    <source>
        <dbReference type="RuleBase" id="RU362119"/>
    </source>
</evidence>
<dbReference type="PANTHER" id="PTHR11575">
    <property type="entry name" value="5'-NUCLEOTIDASE-RELATED"/>
    <property type="match status" value="1"/>
</dbReference>
<feature type="domain" description="5'-Nucleotidase C-terminal" evidence="4">
    <location>
        <begin position="381"/>
        <end position="560"/>
    </location>
</feature>
<dbReference type="PANTHER" id="PTHR11575:SF24">
    <property type="entry name" value="5'-NUCLEOTIDASE"/>
    <property type="match status" value="1"/>
</dbReference>
<reference evidence="5" key="1">
    <citation type="submission" date="2020-10" db="EMBL/GenBank/DDBJ databases">
        <title>Sequencing the genomes of 1000 actinobacteria strains.</title>
        <authorList>
            <person name="Klenk H.-P."/>
        </authorList>
    </citation>
    <scope>NUCLEOTIDE SEQUENCE</scope>
    <source>
        <strain evidence="5">DSM 45354</strain>
    </source>
</reference>
<protein>
    <submittedName>
        <fullName evidence="5">5'-nucleotidase</fullName>
        <ecNumber evidence="5">3.1.3.5</ecNumber>
    </submittedName>
</protein>
<sequence length="597" mass="63303">MATTSRLRVATAGVALGVAALSVGLSAPAVQAQPLPPVDVQLLDITDFHGYITPQNDASNGTVPLPDGSSLVVGGAPYLATHLKQLAAGHRNSILFSTGDAFSGWPTEVAYHADEPTVEFFNQIGVEFSAIGNHELDISPSFVKDHMAKGKCFGEVDLDSCFTDSTGKRFHGSDFTYTSANITEKGSRTPIFEPYVIKRVSDGRGGSIPIGFISLTTETTVAGSTSYQPDLDNRPLVETANRYAAELKRRGVRAIVANVHEGGSAGGQFNGCSNPTGPVVDFARQATPDIDVIITGHWHALFNCTIDDPAGNPRPVVEAGFHGKLISETNLRLDRRTRDVIRDDTDSVVHPVTRDVPPDPDAAALVDYWQRRGGETAARPVAEITGDLTRVADPTGQSTLGNAIADATYEDSQRTNAGAGRADLALVVTKPHSGSNSLRGDLPYAPGSNPADAPGRVLFGEAWAAYGYANPVLTVSVTGAQIHQALEDQWRTQADGSVRFAPFGVSQNVHYSYDAGRPVGDRVDPADVLIDGQPLEPTRTYRLAALAYTLIAGDGTTAFAGFADAVRGTRDYEAFRGYLTRHSPLAPPALDRVVSAG</sequence>
<feature type="chain" id="PRO_5038158217" evidence="2">
    <location>
        <begin position="33"/>
        <end position="597"/>
    </location>
</feature>
<dbReference type="InterPro" id="IPR029052">
    <property type="entry name" value="Metallo-depent_PP-like"/>
</dbReference>
<dbReference type="InterPro" id="IPR004843">
    <property type="entry name" value="Calcineurin-like_PHP"/>
</dbReference>